<dbReference type="Proteomes" id="UP000799437">
    <property type="component" value="Unassembled WGS sequence"/>
</dbReference>
<keyword evidence="2" id="KW-0812">Transmembrane</keyword>
<dbReference type="GeneID" id="54481317"/>
<feature type="compositionally biased region" description="Basic and acidic residues" evidence="1">
    <location>
        <begin position="290"/>
        <end position="303"/>
    </location>
</feature>
<reference evidence="3" key="1">
    <citation type="journal article" date="2020" name="Stud. Mycol.">
        <title>101 Dothideomycetes genomes: a test case for predicting lifestyles and emergence of pathogens.</title>
        <authorList>
            <person name="Haridas S."/>
            <person name="Albert R."/>
            <person name="Binder M."/>
            <person name="Bloem J."/>
            <person name="Labutti K."/>
            <person name="Salamov A."/>
            <person name="Andreopoulos B."/>
            <person name="Baker S."/>
            <person name="Barry K."/>
            <person name="Bills G."/>
            <person name="Bluhm B."/>
            <person name="Cannon C."/>
            <person name="Castanera R."/>
            <person name="Culley D."/>
            <person name="Daum C."/>
            <person name="Ezra D."/>
            <person name="Gonzalez J."/>
            <person name="Henrissat B."/>
            <person name="Kuo A."/>
            <person name="Liang C."/>
            <person name="Lipzen A."/>
            <person name="Lutzoni F."/>
            <person name="Magnuson J."/>
            <person name="Mondo S."/>
            <person name="Nolan M."/>
            <person name="Ohm R."/>
            <person name="Pangilinan J."/>
            <person name="Park H.-J."/>
            <person name="Ramirez L."/>
            <person name="Alfaro M."/>
            <person name="Sun H."/>
            <person name="Tritt A."/>
            <person name="Yoshinaga Y."/>
            <person name="Zwiers L.-H."/>
            <person name="Turgeon B."/>
            <person name="Goodwin S."/>
            <person name="Spatafora J."/>
            <person name="Crous P."/>
            <person name="Grigoriev I."/>
        </authorList>
    </citation>
    <scope>NUCLEOTIDE SEQUENCE</scope>
    <source>
        <strain evidence="3">CBS 121739</strain>
    </source>
</reference>
<evidence type="ECO:0008006" key="5">
    <source>
        <dbReference type="Google" id="ProtNLM"/>
    </source>
</evidence>
<dbReference type="EMBL" id="ML996565">
    <property type="protein sequence ID" value="KAF2763114.1"/>
    <property type="molecule type" value="Genomic_DNA"/>
</dbReference>
<keyword evidence="2" id="KW-1133">Transmembrane helix</keyword>
<feature type="transmembrane region" description="Helical" evidence="2">
    <location>
        <begin position="206"/>
        <end position="227"/>
    </location>
</feature>
<feature type="region of interest" description="Disordered" evidence="1">
    <location>
        <begin position="275"/>
        <end position="303"/>
    </location>
</feature>
<organism evidence="3 4">
    <name type="scientific">Pseudovirgaria hyperparasitica</name>
    <dbReference type="NCBI Taxonomy" id="470096"/>
    <lineage>
        <taxon>Eukaryota</taxon>
        <taxon>Fungi</taxon>
        <taxon>Dikarya</taxon>
        <taxon>Ascomycota</taxon>
        <taxon>Pezizomycotina</taxon>
        <taxon>Dothideomycetes</taxon>
        <taxon>Dothideomycetes incertae sedis</taxon>
        <taxon>Acrospermales</taxon>
        <taxon>Acrospermaceae</taxon>
        <taxon>Pseudovirgaria</taxon>
    </lineage>
</organism>
<dbReference type="Gene3D" id="2.80.10.50">
    <property type="match status" value="1"/>
</dbReference>
<evidence type="ECO:0000313" key="3">
    <source>
        <dbReference type="EMBL" id="KAF2763114.1"/>
    </source>
</evidence>
<dbReference type="AlphaFoldDB" id="A0A6A6WLM6"/>
<keyword evidence="2" id="KW-0472">Membrane</keyword>
<keyword evidence="4" id="KW-1185">Reference proteome</keyword>
<protein>
    <recommendedName>
        <fullName evidence="5">Ricin B lectin domain-containing protein</fullName>
    </recommendedName>
</protein>
<dbReference type="CDD" id="cd00161">
    <property type="entry name" value="beta-trefoil_Ricin-like"/>
    <property type="match status" value="1"/>
</dbReference>
<evidence type="ECO:0000256" key="2">
    <source>
        <dbReference type="SAM" id="Phobius"/>
    </source>
</evidence>
<gene>
    <name evidence="3" type="ORF">EJ05DRAFT_26135</name>
</gene>
<accession>A0A6A6WLM6</accession>
<dbReference type="InterPro" id="IPR035992">
    <property type="entry name" value="Ricin_B-like_lectins"/>
</dbReference>
<evidence type="ECO:0000313" key="4">
    <source>
        <dbReference type="Proteomes" id="UP000799437"/>
    </source>
</evidence>
<dbReference type="RefSeq" id="XP_033605565.1">
    <property type="nucleotide sequence ID" value="XM_033740263.1"/>
</dbReference>
<evidence type="ECO:0000256" key="1">
    <source>
        <dbReference type="SAM" id="MobiDB-lite"/>
    </source>
</evidence>
<dbReference type="SUPFAM" id="SSF50370">
    <property type="entry name" value="Ricin B-like lectins"/>
    <property type="match status" value="1"/>
</dbReference>
<proteinExistence type="predicted"/>
<feature type="compositionally biased region" description="Polar residues" evidence="1">
    <location>
        <begin position="174"/>
        <end position="184"/>
    </location>
</feature>
<name>A0A6A6WLM6_9PEZI</name>
<dbReference type="OrthoDB" id="4158815at2759"/>
<sequence length="303" mass="34034">MADLDPNVWYHLTERRVNFNSSLQAVNAHPVKVWPYHKDRHEHWQFLRLDDGKFQIRYRATTLNKQLSTCWFPRDKQNLPSQPCLSEANGSDEQKWMIEKWDGGNDYKIQNVLNGSRFNVDVHVGNPVYFEEAATGQGTDRPGQHWQFKSVANIDDRVYQTPITNMPVATGHTTSFPASATDSIAQPGPESSLDLSQHSGLSTGKIIGIAAGCVAAVVLAGLAVLYARRRVKLAKAQVRSDSLGRPSNSRVVELGDYERHELGNCSLVETEGRHPRYQGHHSAQQEPVEIDSKIDRRRNGLSI</sequence>
<feature type="region of interest" description="Disordered" evidence="1">
    <location>
        <begin position="174"/>
        <end position="197"/>
    </location>
</feature>